<dbReference type="InterPro" id="IPR032595">
    <property type="entry name" value="DUF4905"/>
</dbReference>
<dbReference type="AlphaFoldDB" id="A0A937JY93"/>
<dbReference type="RefSeq" id="WP_202244003.1">
    <property type="nucleotide sequence ID" value="NZ_JAESIY010000004.1"/>
</dbReference>
<gene>
    <name evidence="1" type="ORF">JL102_08730</name>
</gene>
<keyword evidence="2" id="KW-1185">Reference proteome</keyword>
<evidence type="ECO:0000313" key="2">
    <source>
        <dbReference type="Proteomes" id="UP000659388"/>
    </source>
</evidence>
<sequence>MFKGKVWNIISSSEQSLLIEVRYPDQFLVEYSLLDINRGDFIFEGLSFEENWWISAAHIYNDNALFYTYGGKDNPDYKDFFSYSVSAEKVIWTKEDVRLLKAVDEVLLFEMKGKEEQLALSLVSGNEVSQIVEDEYRNKSIIQPFYYQQNSEHFETVHKFIRKKWQIEAEKGVHYFENENFVIISYYYAENKGLTNNLVVMDRRGNPLMQEVIGKDLPGIADDTFFIHDDNLIFVKESSELFIYQLLMTNV</sequence>
<comment type="caution">
    <text evidence="1">The sequence shown here is derived from an EMBL/GenBank/DDBJ whole genome shotgun (WGS) entry which is preliminary data.</text>
</comment>
<reference evidence="1" key="1">
    <citation type="submission" date="2021-01" db="EMBL/GenBank/DDBJ databases">
        <title>Fulvivirga kasyanovii gen. nov., sp nov., a novel member of the phylum Bacteroidetes isolated from seawater in a mussel farm.</title>
        <authorList>
            <person name="Zhao L.-H."/>
            <person name="Wang Z.-J."/>
        </authorList>
    </citation>
    <scope>NUCLEOTIDE SEQUENCE</scope>
    <source>
        <strain evidence="1">2943</strain>
    </source>
</reference>
<dbReference type="EMBL" id="JAESIY010000004">
    <property type="protein sequence ID" value="MBL3656213.1"/>
    <property type="molecule type" value="Genomic_DNA"/>
</dbReference>
<proteinExistence type="predicted"/>
<name>A0A937JY93_9BACT</name>
<evidence type="ECO:0000313" key="1">
    <source>
        <dbReference type="EMBL" id="MBL3656213.1"/>
    </source>
</evidence>
<organism evidence="1 2">
    <name type="scientific">Fulvivirga sediminis</name>
    <dbReference type="NCBI Taxonomy" id="2803949"/>
    <lineage>
        <taxon>Bacteria</taxon>
        <taxon>Pseudomonadati</taxon>
        <taxon>Bacteroidota</taxon>
        <taxon>Cytophagia</taxon>
        <taxon>Cytophagales</taxon>
        <taxon>Fulvivirgaceae</taxon>
        <taxon>Fulvivirga</taxon>
    </lineage>
</organism>
<protein>
    <submittedName>
        <fullName evidence="1">DUF4905 domain-containing protein</fullName>
    </submittedName>
</protein>
<accession>A0A937JY93</accession>
<dbReference type="Proteomes" id="UP000659388">
    <property type="component" value="Unassembled WGS sequence"/>
</dbReference>
<dbReference type="Pfam" id="PF16248">
    <property type="entry name" value="DUF4905"/>
    <property type="match status" value="1"/>
</dbReference>